<dbReference type="EMBL" id="SSTD01017200">
    <property type="protein sequence ID" value="TYK00151.1"/>
    <property type="molecule type" value="Genomic_DNA"/>
</dbReference>
<feature type="compositionally biased region" description="Acidic residues" evidence="1">
    <location>
        <begin position="312"/>
        <end position="323"/>
    </location>
</feature>
<feature type="region of interest" description="Disordered" evidence="1">
    <location>
        <begin position="312"/>
        <end position="341"/>
    </location>
</feature>
<evidence type="ECO:0000256" key="1">
    <source>
        <dbReference type="SAM" id="MobiDB-lite"/>
    </source>
</evidence>
<dbReference type="AlphaFoldDB" id="A0A5D3BK05"/>
<proteinExistence type="predicted"/>
<feature type="compositionally biased region" description="Polar residues" evidence="1">
    <location>
        <begin position="332"/>
        <end position="341"/>
    </location>
</feature>
<accession>A0A5D3BK05</accession>
<evidence type="ECO:0000313" key="3">
    <source>
        <dbReference type="Proteomes" id="UP000321947"/>
    </source>
</evidence>
<reference evidence="2 3" key="1">
    <citation type="submission" date="2019-08" db="EMBL/GenBank/DDBJ databases">
        <title>Draft genome sequences of two oriental melons (Cucumis melo L. var makuwa).</title>
        <authorList>
            <person name="Kwon S.-Y."/>
        </authorList>
    </citation>
    <scope>NUCLEOTIDE SEQUENCE [LARGE SCALE GENOMIC DNA]</scope>
    <source>
        <strain evidence="3">cv. Chang Bougi</strain>
        <tissue evidence="2">Leaf</tissue>
    </source>
</reference>
<evidence type="ECO:0000313" key="2">
    <source>
        <dbReference type="EMBL" id="TYK00151.1"/>
    </source>
</evidence>
<sequence>MPKSTMRQLGILMDELSNSKLISMTTYKLLLSRPWIHGNGVVTLTLHQCFKFYEDGVKKVEADSNLFSEVASHFTDAKFYLKNDNSPEVVPVEIPLVNREDNLQLKSLASREPYKSTGTFHSRKGEASTSTTKKSFTTPLTKITKQEIKIDLTEASLPQRRTKDGFKPKACKLMEKAGYNFTTHTEFKSFKIHEQLELSSIQKKLLREGRVIPVSRKGLGYKSPKLIRISRKGKEKVVDNNHIIVEEVDSMEEKEGGSQKHLTKLDRTLHAPYQGSLKMKRHDVILTNPEKEDSEQGEGEISCHYITILEELEIETSEEDAEDVPQSLEDGGQSTVDELKR</sequence>
<name>A0A5D3BK05_CUCMM</name>
<gene>
    <name evidence="2" type="ORF">E5676_scaffold2510G00410</name>
</gene>
<dbReference type="Proteomes" id="UP000321947">
    <property type="component" value="Unassembled WGS sequence"/>
</dbReference>
<organism evidence="2 3">
    <name type="scientific">Cucumis melo var. makuwa</name>
    <name type="common">Oriental melon</name>
    <dbReference type="NCBI Taxonomy" id="1194695"/>
    <lineage>
        <taxon>Eukaryota</taxon>
        <taxon>Viridiplantae</taxon>
        <taxon>Streptophyta</taxon>
        <taxon>Embryophyta</taxon>
        <taxon>Tracheophyta</taxon>
        <taxon>Spermatophyta</taxon>
        <taxon>Magnoliopsida</taxon>
        <taxon>eudicotyledons</taxon>
        <taxon>Gunneridae</taxon>
        <taxon>Pentapetalae</taxon>
        <taxon>rosids</taxon>
        <taxon>fabids</taxon>
        <taxon>Cucurbitales</taxon>
        <taxon>Cucurbitaceae</taxon>
        <taxon>Benincaseae</taxon>
        <taxon>Cucumis</taxon>
    </lineage>
</organism>
<feature type="region of interest" description="Disordered" evidence="1">
    <location>
        <begin position="114"/>
        <end position="133"/>
    </location>
</feature>
<comment type="caution">
    <text evidence="2">The sequence shown here is derived from an EMBL/GenBank/DDBJ whole genome shotgun (WGS) entry which is preliminary data.</text>
</comment>
<evidence type="ECO:0008006" key="4">
    <source>
        <dbReference type="Google" id="ProtNLM"/>
    </source>
</evidence>
<protein>
    <recommendedName>
        <fullName evidence="4">Gypsy-like retrotransposase</fullName>
    </recommendedName>
</protein>